<proteinExistence type="predicted"/>
<dbReference type="SMART" id="SM00516">
    <property type="entry name" value="SEC14"/>
    <property type="match status" value="1"/>
</dbReference>
<dbReference type="PRINTS" id="PR00180">
    <property type="entry name" value="CRETINALDHBP"/>
</dbReference>
<gene>
    <name evidence="4" type="ORF">MAR_010033</name>
</gene>
<name>A0ABY7E3F8_MYAAR</name>
<protein>
    <submittedName>
        <fullName evidence="4">S14L2-like protein</fullName>
    </submittedName>
</protein>
<dbReference type="PROSITE" id="PS50191">
    <property type="entry name" value="CRAL_TRIO"/>
    <property type="match status" value="1"/>
</dbReference>
<dbReference type="Proteomes" id="UP001164746">
    <property type="component" value="Chromosome 4"/>
</dbReference>
<dbReference type="SUPFAM" id="SSF46938">
    <property type="entry name" value="CRAL/TRIO N-terminal domain"/>
    <property type="match status" value="1"/>
</dbReference>
<evidence type="ECO:0000256" key="1">
    <source>
        <dbReference type="SAM" id="MobiDB-lite"/>
    </source>
</evidence>
<organism evidence="4 5">
    <name type="scientific">Mya arenaria</name>
    <name type="common">Soft-shell clam</name>
    <dbReference type="NCBI Taxonomy" id="6604"/>
    <lineage>
        <taxon>Eukaryota</taxon>
        <taxon>Metazoa</taxon>
        <taxon>Spiralia</taxon>
        <taxon>Lophotrochozoa</taxon>
        <taxon>Mollusca</taxon>
        <taxon>Bivalvia</taxon>
        <taxon>Autobranchia</taxon>
        <taxon>Heteroconchia</taxon>
        <taxon>Euheterodonta</taxon>
        <taxon>Imparidentia</taxon>
        <taxon>Neoheterodontei</taxon>
        <taxon>Myida</taxon>
        <taxon>Myoidea</taxon>
        <taxon>Myidae</taxon>
        <taxon>Mya</taxon>
    </lineage>
</organism>
<sequence length="400" mass="45159">MSGYVGDLSPKQENALQEFRKAVSDSIKPKHDDHYLLRWLRARDFDVKKAEKMHSEALEWRAALGADTILETYQEIPVIEKYRTGGVLGRDKSGCPIYIDPYGLIDIKGLLRSAKKIDLMRKFVHVMETVDKMCEEESKKCGRKVNALTVIYDLSGVGWNHISKPAADMYLTIVETAESKYPEVLKKVFVINSPKMFPVIWSVVRPFLHENTAKKVAVLAGNYQEALLKEIDADQLPMCYGGTLTDPDGDPRCRTHEYYNQAVPHSAMTCTTIGRGSTLQLEYEVHKPNSALRYEFLTEGYDVGFGVFRKSSRERLKAGDMETVLPTQRSNSHLVPEDGAVECDIPGIYVVRFDNTYSWARSKKLHYLIEVLEVSTRNSSSSSLSNQAEAAPTQEDICQS</sequence>
<dbReference type="Pfam" id="PF03765">
    <property type="entry name" value="CRAL_TRIO_N"/>
    <property type="match status" value="1"/>
</dbReference>
<reference evidence="4" key="1">
    <citation type="submission" date="2022-11" db="EMBL/GenBank/DDBJ databases">
        <title>Centuries of genome instability and evolution in soft-shell clam transmissible cancer (bioRxiv).</title>
        <authorList>
            <person name="Hart S.F.M."/>
            <person name="Yonemitsu M.A."/>
            <person name="Giersch R.M."/>
            <person name="Beal B.F."/>
            <person name="Arriagada G."/>
            <person name="Davis B.W."/>
            <person name="Ostrander E.A."/>
            <person name="Goff S.P."/>
            <person name="Metzger M.J."/>
        </authorList>
    </citation>
    <scope>NUCLEOTIDE SEQUENCE</scope>
    <source>
        <strain evidence="4">MELC-2E11</strain>
        <tissue evidence="4">Siphon/mantle</tissue>
    </source>
</reference>
<dbReference type="PROSITE" id="PS50866">
    <property type="entry name" value="GOLD"/>
    <property type="match status" value="1"/>
</dbReference>
<dbReference type="Pfam" id="PF25883">
    <property type="entry name" value="F28H7_8_C"/>
    <property type="match status" value="1"/>
</dbReference>
<dbReference type="InterPro" id="IPR009038">
    <property type="entry name" value="GOLD_dom"/>
</dbReference>
<dbReference type="InterPro" id="IPR011074">
    <property type="entry name" value="CRAL/TRIO_N_dom"/>
</dbReference>
<evidence type="ECO:0000259" key="2">
    <source>
        <dbReference type="PROSITE" id="PS50191"/>
    </source>
</evidence>
<dbReference type="InterPro" id="IPR036865">
    <property type="entry name" value="CRAL-TRIO_dom_sf"/>
</dbReference>
<accession>A0ABY7E3F8</accession>
<dbReference type="InterPro" id="IPR001251">
    <property type="entry name" value="CRAL-TRIO_dom"/>
</dbReference>
<evidence type="ECO:0000259" key="3">
    <source>
        <dbReference type="PROSITE" id="PS50866"/>
    </source>
</evidence>
<dbReference type="EMBL" id="CP111015">
    <property type="protein sequence ID" value="WAR03475.1"/>
    <property type="molecule type" value="Genomic_DNA"/>
</dbReference>
<dbReference type="SUPFAM" id="SSF101576">
    <property type="entry name" value="Supernatant protein factor (SPF), C-terminal domain"/>
    <property type="match status" value="1"/>
</dbReference>
<evidence type="ECO:0000313" key="4">
    <source>
        <dbReference type="EMBL" id="WAR03475.1"/>
    </source>
</evidence>
<dbReference type="InterPro" id="IPR036273">
    <property type="entry name" value="CRAL/TRIO_N_dom_sf"/>
</dbReference>
<dbReference type="PANTHER" id="PTHR23324">
    <property type="entry name" value="SEC14 RELATED PROTEIN"/>
    <property type="match status" value="1"/>
</dbReference>
<dbReference type="SMART" id="SM01100">
    <property type="entry name" value="CRAL_TRIO_N"/>
    <property type="match status" value="1"/>
</dbReference>
<feature type="region of interest" description="Disordered" evidence="1">
    <location>
        <begin position="380"/>
        <end position="400"/>
    </location>
</feature>
<dbReference type="InterPro" id="IPR058960">
    <property type="entry name" value="Ctg-1-like_C"/>
</dbReference>
<evidence type="ECO:0000313" key="5">
    <source>
        <dbReference type="Proteomes" id="UP001164746"/>
    </source>
</evidence>
<dbReference type="CDD" id="cd00170">
    <property type="entry name" value="SEC14"/>
    <property type="match status" value="1"/>
</dbReference>
<dbReference type="PANTHER" id="PTHR23324:SF83">
    <property type="entry name" value="SEC14-LIKE PROTEIN 2"/>
    <property type="match status" value="1"/>
</dbReference>
<dbReference type="InterPro" id="IPR036598">
    <property type="entry name" value="GOLD_dom_sf"/>
</dbReference>
<dbReference type="InterPro" id="IPR051064">
    <property type="entry name" value="SEC14/CRAL-TRIO_domain"/>
</dbReference>
<dbReference type="Pfam" id="PF00650">
    <property type="entry name" value="CRAL_TRIO"/>
    <property type="match status" value="1"/>
</dbReference>
<dbReference type="Gene3D" id="2.60.120.680">
    <property type="entry name" value="GOLD domain"/>
    <property type="match status" value="1"/>
</dbReference>
<dbReference type="SUPFAM" id="SSF52087">
    <property type="entry name" value="CRAL/TRIO domain"/>
    <property type="match status" value="1"/>
</dbReference>
<feature type="domain" description="CRAL-TRIO" evidence="2">
    <location>
        <begin position="75"/>
        <end position="248"/>
    </location>
</feature>
<feature type="domain" description="GOLD" evidence="3">
    <location>
        <begin position="256"/>
        <end position="371"/>
    </location>
</feature>
<keyword evidence="5" id="KW-1185">Reference proteome</keyword>
<dbReference type="Gene3D" id="3.40.525.10">
    <property type="entry name" value="CRAL-TRIO lipid binding domain"/>
    <property type="match status" value="1"/>
</dbReference>